<protein>
    <submittedName>
        <fullName evidence="1">Uncharacterized protein</fullName>
    </submittedName>
</protein>
<dbReference type="EMBL" id="UOFP01000040">
    <property type="protein sequence ID" value="VAW84309.1"/>
    <property type="molecule type" value="Genomic_DNA"/>
</dbReference>
<sequence>MLKMITPLLLSFGLLTAAVSQAEVRLDLDATSIIGNRELPRIVYLIAWRDAPEGDILEQSLDINHDNQMVPLDRDVFQRQISYHDLLFGVDKNKK</sequence>
<evidence type="ECO:0000313" key="1">
    <source>
        <dbReference type="EMBL" id="VAW84309.1"/>
    </source>
</evidence>
<name>A0A3B0ZDH5_9ZZZZ</name>
<gene>
    <name evidence="1" type="ORF">MNBD_GAMMA18-1877</name>
</gene>
<dbReference type="AlphaFoldDB" id="A0A3B0ZDH5"/>
<accession>A0A3B0ZDH5</accession>
<reference evidence="1" key="1">
    <citation type="submission" date="2018-06" db="EMBL/GenBank/DDBJ databases">
        <authorList>
            <person name="Zhirakovskaya E."/>
        </authorList>
    </citation>
    <scope>NUCLEOTIDE SEQUENCE</scope>
</reference>
<proteinExistence type="predicted"/>
<organism evidence="1">
    <name type="scientific">hydrothermal vent metagenome</name>
    <dbReference type="NCBI Taxonomy" id="652676"/>
    <lineage>
        <taxon>unclassified sequences</taxon>
        <taxon>metagenomes</taxon>
        <taxon>ecological metagenomes</taxon>
    </lineage>
</organism>